<protein>
    <submittedName>
        <fullName evidence="1">Uncharacterized protein</fullName>
    </submittedName>
</protein>
<evidence type="ECO:0000313" key="1">
    <source>
        <dbReference type="EMBL" id="EZF71902.1"/>
    </source>
</evidence>
<keyword evidence="2" id="KW-1185">Reference proteome</keyword>
<name>A0A022XMI8_TRISD</name>
<accession>A0A022XMI8</accession>
<gene>
    <name evidence="1" type="ORF">H105_05961</name>
</gene>
<dbReference type="AlphaFoldDB" id="A0A022XMI8"/>
<dbReference type="HOGENOM" id="CLU_2225089_0_0_1"/>
<proteinExistence type="predicted"/>
<organism evidence="1 2">
    <name type="scientific">Trichophyton soudanense CBS 452.61</name>
    <dbReference type="NCBI Taxonomy" id="1215331"/>
    <lineage>
        <taxon>Eukaryota</taxon>
        <taxon>Fungi</taxon>
        <taxon>Dikarya</taxon>
        <taxon>Ascomycota</taxon>
        <taxon>Pezizomycotina</taxon>
        <taxon>Eurotiomycetes</taxon>
        <taxon>Eurotiomycetidae</taxon>
        <taxon>Onygenales</taxon>
        <taxon>Arthrodermataceae</taxon>
        <taxon>Trichophyton</taxon>
    </lineage>
</organism>
<reference evidence="1 2" key="1">
    <citation type="submission" date="2014-02" db="EMBL/GenBank/DDBJ databases">
        <title>The Genome Sequence of Trichophyton rubrum (morphotype soudanense) CBS 452.61.</title>
        <authorList>
            <consortium name="The Broad Institute Genomics Platform"/>
            <person name="Cuomo C.A."/>
            <person name="White T.C."/>
            <person name="Graser Y."/>
            <person name="Martinez-Rossi N."/>
            <person name="Heitman J."/>
            <person name="Young S.K."/>
            <person name="Zeng Q."/>
            <person name="Gargeya S."/>
            <person name="Abouelleil A."/>
            <person name="Alvarado L."/>
            <person name="Chapman S.B."/>
            <person name="Gainer-Dewar J."/>
            <person name="Goldberg J."/>
            <person name="Griggs A."/>
            <person name="Gujja S."/>
            <person name="Hansen M."/>
            <person name="Howarth C."/>
            <person name="Imamovic A."/>
            <person name="Larimer J."/>
            <person name="Martinez D."/>
            <person name="Murphy C."/>
            <person name="Pearson M.D."/>
            <person name="Persinoti G."/>
            <person name="Poon T."/>
            <person name="Priest M."/>
            <person name="Roberts A.D."/>
            <person name="Saif S."/>
            <person name="Shea T.D."/>
            <person name="Sykes S.N."/>
            <person name="Wortman J."/>
            <person name="Nusbaum C."/>
            <person name="Birren B."/>
        </authorList>
    </citation>
    <scope>NUCLEOTIDE SEQUENCE [LARGE SCALE GENOMIC DNA]</scope>
    <source>
        <strain evidence="1 2">CBS 452.61</strain>
    </source>
</reference>
<evidence type="ECO:0000313" key="2">
    <source>
        <dbReference type="Proteomes" id="UP000023623"/>
    </source>
</evidence>
<sequence>MRLEARLKLVLFECPKLLSPAGRGSGNHKPAVWLCCGAIKLLVAQNETLERRALMEYYTSTFVFFNRRPRPCEPGAMGRSHAYLSGLITFFGRTATCRPRISVISL</sequence>
<dbReference type="EMBL" id="KK208890">
    <property type="protein sequence ID" value="EZF71902.1"/>
    <property type="molecule type" value="Genomic_DNA"/>
</dbReference>
<dbReference type="Proteomes" id="UP000023623">
    <property type="component" value="Unassembled WGS sequence"/>
</dbReference>